<name>A0ABV0JC83_9CYAN</name>
<evidence type="ECO:0000313" key="1">
    <source>
        <dbReference type="EMBL" id="MEP0819391.1"/>
    </source>
</evidence>
<keyword evidence="2" id="KW-1185">Reference proteome</keyword>
<reference evidence="1 2" key="1">
    <citation type="submission" date="2022-04" db="EMBL/GenBank/DDBJ databases">
        <title>Positive selection, recombination, and allopatry shape intraspecific diversity of widespread and dominant cyanobacteria.</title>
        <authorList>
            <person name="Wei J."/>
            <person name="Shu W."/>
            <person name="Hu C."/>
        </authorList>
    </citation>
    <scope>NUCLEOTIDE SEQUENCE [LARGE SCALE GENOMIC DNA]</scope>
    <source>
        <strain evidence="1 2">GB2-A4</strain>
    </source>
</reference>
<comment type="caution">
    <text evidence="1">The sequence shown here is derived from an EMBL/GenBank/DDBJ whole genome shotgun (WGS) entry which is preliminary data.</text>
</comment>
<organism evidence="1 2">
    <name type="scientific">Trichocoleus desertorum GB2-A4</name>
    <dbReference type="NCBI Taxonomy" id="2933944"/>
    <lineage>
        <taxon>Bacteria</taxon>
        <taxon>Bacillati</taxon>
        <taxon>Cyanobacteriota</taxon>
        <taxon>Cyanophyceae</taxon>
        <taxon>Leptolyngbyales</taxon>
        <taxon>Trichocoleusaceae</taxon>
        <taxon>Trichocoleus</taxon>
    </lineage>
</organism>
<dbReference type="RefSeq" id="WP_190440076.1">
    <property type="nucleotide sequence ID" value="NZ_JAMPKM010000014.1"/>
</dbReference>
<evidence type="ECO:0008006" key="3">
    <source>
        <dbReference type="Google" id="ProtNLM"/>
    </source>
</evidence>
<accession>A0ABV0JC83</accession>
<sequence length="50" mass="5820">MTNLEQSVFDVVRRRPVWSVVMIAYQLNYPQQDVKAALDRLVETGRLQNA</sequence>
<protein>
    <recommendedName>
        <fullName evidence="3">MarR family transcriptional regulator</fullName>
    </recommendedName>
</protein>
<evidence type="ECO:0000313" key="2">
    <source>
        <dbReference type="Proteomes" id="UP001464891"/>
    </source>
</evidence>
<dbReference type="Proteomes" id="UP001464891">
    <property type="component" value="Unassembled WGS sequence"/>
</dbReference>
<dbReference type="EMBL" id="JAMPKM010000014">
    <property type="protein sequence ID" value="MEP0819391.1"/>
    <property type="molecule type" value="Genomic_DNA"/>
</dbReference>
<proteinExistence type="predicted"/>
<gene>
    <name evidence="1" type="ORF">NC998_20025</name>
</gene>